<feature type="region of interest" description="Disordered" evidence="1">
    <location>
        <begin position="199"/>
        <end position="218"/>
    </location>
</feature>
<evidence type="ECO:0000313" key="3">
    <source>
        <dbReference type="Proteomes" id="UP000053766"/>
    </source>
</evidence>
<keyword evidence="3" id="KW-1185">Reference proteome</keyword>
<dbReference type="OrthoDB" id="6247020at2759"/>
<dbReference type="Proteomes" id="UP000053766">
    <property type="component" value="Unassembled WGS sequence"/>
</dbReference>
<reference evidence="2 3" key="1">
    <citation type="submission" date="2013-11" db="EMBL/GenBank/DDBJ databases">
        <title>Draft genome of the bovine lungworm Dictyocaulus viviparus.</title>
        <authorList>
            <person name="Mitreva M."/>
        </authorList>
    </citation>
    <scope>NUCLEOTIDE SEQUENCE [LARGE SCALE GENOMIC DNA]</scope>
    <source>
        <strain evidence="2 3">HannoverDv2000</strain>
    </source>
</reference>
<reference evidence="3" key="2">
    <citation type="journal article" date="2016" name="Sci. Rep.">
        <title>Dictyocaulus viviparus genome, variome and transcriptome elucidate lungworm biology and support future intervention.</title>
        <authorList>
            <person name="McNulty S.N."/>
            <person name="Strube C."/>
            <person name="Rosa B.A."/>
            <person name="Martin J.C."/>
            <person name="Tyagi R."/>
            <person name="Choi Y.J."/>
            <person name="Wang Q."/>
            <person name="Hallsworth Pepin K."/>
            <person name="Zhang X."/>
            <person name="Ozersky P."/>
            <person name="Wilson R.K."/>
            <person name="Sternberg P.W."/>
            <person name="Gasser R.B."/>
            <person name="Mitreva M."/>
        </authorList>
    </citation>
    <scope>NUCLEOTIDE SEQUENCE [LARGE SCALE GENOMIC DNA]</scope>
    <source>
        <strain evidence="3">HannoverDv2000</strain>
    </source>
</reference>
<evidence type="ECO:0000256" key="1">
    <source>
        <dbReference type="SAM" id="MobiDB-lite"/>
    </source>
</evidence>
<organism evidence="2 3">
    <name type="scientific">Dictyocaulus viviparus</name>
    <name type="common">Bovine lungworm</name>
    <dbReference type="NCBI Taxonomy" id="29172"/>
    <lineage>
        <taxon>Eukaryota</taxon>
        <taxon>Metazoa</taxon>
        <taxon>Ecdysozoa</taxon>
        <taxon>Nematoda</taxon>
        <taxon>Chromadorea</taxon>
        <taxon>Rhabditida</taxon>
        <taxon>Rhabditina</taxon>
        <taxon>Rhabditomorpha</taxon>
        <taxon>Strongyloidea</taxon>
        <taxon>Metastrongylidae</taxon>
        <taxon>Dictyocaulus</taxon>
    </lineage>
</organism>
<sequence length="308" mass="35817">MFDDVSLQSSRDSCDFNHDRRRRHSLDKFYDHDIKSESGSCNSYSRRNSHDVSYGTPSHRFFCKMPMLPISEMEKGNNQDIYASKDYRHLYDVGKLYKKNRNNRSHQHRRNPYMRMVVGSYDANSWSRNGLSNPRECRSQFLRRKFLSTAAVSSLDSTNSTESSAPEAMFVSSMDSTGSDLEHRRLSLLNRTPTGSVPQIISRPFSSINEPSSSQQRRQLYNRDFSVDEKSDALFREWSRVDPAYEDRDTRVIRQPRRQLDRGVSDNQSTLQIERHHAYIRQHSANPVTIEKMASYICYPAEGGQPMT</sequence>
<evidence type="ECO:0000313" key="2">
    <source>
        <dbReference type="EMBL" id="KJH49191.1"/>
    </source>
</evidence>
<gene>
    <name evidence="2" type="ORF">DICVIV_04692</name>
</gene>
<dbReference type="AlphaFoldDB" id="A0A0D8Y3R7"/>
<protein>
    <submittedName>
        <fullName evidence="2">Uncharacterized protein</fullName>
    </submittedName>
</protein>
<name>A0A0D8Y3R7_DICVI</name>
<proteinExistence type="predicted"/>
<dbReference type="EMBL" id="KN716243">
    <property type="protein sequence ID" value="KJH49191.1"/>
    <property type="molecule type" value="Genomic_DNA"/>
</dbReference>
<accession>A0A0D8Y3R7</accession>